<evidence type="ECO:0000256" key="20">
    <source>
        <dbReference type="ARBA" id="ARBA00032552"/>
    </source>
</evidence>
<feature type="binding site" evidence="23">
    <location>
        <position position="165"/>
    </location>
    <ligand>
        <name>substrate</name>
    </ligand>
</feature>
<feature type="disulfide bond" evidence="25">
    <location>
        <begin position="247"/>
        <end position="271"/>
    </location>
</feature>
<dbReference type="STRING" id="51028.A0A0N4USH0"/>
<evidence type="ECO:0000256" key="16">
    <source>
        <dbReference type="ARBA" id="ARBA00023180"/>
    </source>
</evidence>
<keyword evidence="17 24" id="KW-0464">Manganese</keyword>
<gene>
    <name evidence="26" type="ORF">EVEC_LOCUS35</name>
</gene>
<evidence type="ECO:0000256" key="10">
    <source>
        <dbReference type="ARBA" id="ARBA00022723"/>
    </source>
</evidence>
<dbReference type="InterPro" id="IPR029044">
    <property type="entry name" value="Nucleotide-diphossugar_trans"/>
</dbReference>
<name>A0A0N4USH0_ENTVE</name>
<dbReference type="GO" id="GO:0009312">
    <property type="term" value="P:oligosaccharide biosynthetic process"/>
    <property type="evidence" value="ECO:0007669"/>
    <property type="project" value="InterPro"/>
</dbReference>
<evidence type="ECO:0000256" key="14">
    <source>
        <dbReference type="ARBA" id="ARBA00023136"/>
    </source>
</evidence>
<feature type="binding site" evidence="24">
    <location>
        <position position="351"/>
    </location>
    <ligand>
        <name>Mn(2+)</name>
        <dbReference type="ChEBI" id="CHEBI:29035"/>
    </ligand>
</feature>
<evidence type="ECO:0000256" key="3">
    <source>
        <dbReference type="ARBA" id="ARBA00004922"/>
    </source>
</evidence>
<dbReference type="Pfam" id="PF05060">
    <property type="entry name" value="MGAT2"/>
    <property type="match status" value="2"/>
</dbReference>
<dbReference type="GO" id="GO:0005795">
    <property type="term" value="C:Golgi stack"/>
    <property type="evidence" value="ECO:0007669"/>
    <property type="project" value="InterPro"/>
</dbReference>
<keyword evidence="12" id="KW-1133">Transmembrane helix</keyword>
<evidence type="ECO:0000256" key="11">
    <source>
        <dbReference type="ARBA" id="ARBA00022968"/>
    </source>
</evidence>
<dbReference type="Gene3D" id="3.90.550.10">
    <property type="entry name" value="Spore Coat Polysaccharide Biosynthesis Protein SpsA, Chain A"/>
    <property type="match status" value="1"/>
</dbReference>
<dbReference type="GO" id="GO:0008455">
    <property type="term" value="F:alpha-1,6-mannosylglycoprotein 2-beta-N-acetylglucosaminyltransferase activity"/>
    <property type="evidence" value="ECO:0007669"/>
    <property type="project" value="UniProtKB-EC"/>
</dbReference>
<keyword evidence="27" id="KW-1185">Reference proteome</keyword>
<evidence type="ECO:0000256" key="7">
    <source>
        <dbReference type="ARBA" id="ARBA00022676"/>
    </source>
</evidence>
<evidence type="ECO:0000256" key="13">
    <source>
        <dbReference type="ARBA" id="ARBA00023034"/>
    </source>
</evidence>
<evidence type="ECO:0000256" key="12">
    <source>
        <dbReference type="ARBA" id="ARBA00022989"/>
    </source>
</evidence>
<dbReference type="OrthoDB" id="6019616at2759"/>
<evidence type="ECO:0000256" key="1">
    <source>
        <dbReference type="ARBA" id="ARBA00001936"/>
    </source>
</evidence>
<keyword evidence="10 24" id="KW-0479">Metal-binding</keyword>
<keyword evidence="11" id="KW-0735">Signal-anchor</keyword>
<feature type="binding site" evidence="23">
    <location>
        <begin position="303"/>
        <end position="307"/>
    </location>
    <ligand>
        <name>substrate</name>
    </ligand>
</feature>
<keyword evidence="14" id="KW-0472">Membrane</keyword>
<dbReference type="UniPathway" id="UPA00378"/>
<dbReference type="EMBL" id="UXUI01000015">
    <property type="protein sequence ID" value="VDD84892.1"/>
    <property type="molecule type" value="Genomic_DNA"/>
</dbReference>
<keyword evidence="7" id="KW-0328">Glycosyltransferase</keyword>
<feature type="disulfide bond" evidence="25">
    <location>
        <begin position="457"/>
        <end position="556"/>
    </location>
</feature>
<dbReference type="EC" id="2.4.1.143" evidence="5"/>
<dbReference type="AlphaFoldDB" id="A0A0N4USH0"/>
<organism evidence="28">
    <name type="scientific">Enterobius vermicularis</name>
    <name type="common">Human pinworm</name>
    <dbReference type="NCBI Taxonomy" id="51028"/>
    <lineage>
        <taxon>Eukaryota</taxon>
        <taxon>Metazoa</taxon>
        <taxon>Ecdysozoa</taxon>
        <taxon>Nematoda</taxon>
        <taxon>Chromadorea</taxon>
        <taxon>Rhabditida</taxon>
        <taxon>Spirurina</taxon>
        <taxon>Oxyuridomorpha</taxon>
        <taxon>Oxyuroidea</taxon>
        <taxon>Oxyuridae</taxon>
        <taxon>Enterobius</taxon>
    </lineage>
</organism>
<evidence type="ECO:0000256" key="23">
    <source>
        <dbReference type="PIRSR" id="PIRSR607754-1"/>
    </source>
</evidence>
<evidence type="ECO:0000256" key="4">
    <source>
        <dbReference type="ARBA" id="ARBA00011011"/>
    </source>
</evidence>
<dbReference type="PANTHER" id="PTHR12871">
    <property type="entry name" value="BETA-1,2-N-ACETYLGLUCOSAMINYLTRANSFERASE II"/>
    <property type="match status" value="1"/>
</dbReference>
<evidence type="ECO:0000256" key="5">
    <source>
        <dbReference type="ARBA" id="ARBA00012613"/>
    </source>
</evidence>
<evidence type="ECO:0000256" key="25">
    <source>
        <dbReference type="PIRSR" id="PIRSR607754-3"/>
    </source>
</evidence>
<reference evidence="26 27" key="2">
    <citation type="submission" date="2018-10" db="EMBL/GenBank/DDBJ databases">
        <authorList>
            <consortium name="Pathogen Informatics"/>
        </authorList>
    </citation>
    <scope>NUCLEOTIDE SEQUENCE [LARGE SCALE GENOMIC DNA]</scope>
</reference>
<evidence type="ECO:0000256" key="19">
    <source>
        <dbReference type="ARBA" id="ARBA00031203"/>
    </source>
</evidence>
<reference evidence="28" key="1">
    <citation type="submission" date="2017-02" db="UniProtKB">
        <authorList>
            <consortium name="WormBaseParasite"/>
        </authorList>
    </citation>
    <scope>IDENTIFICATION</scope>
</reference>
<dbReference type="InterPro" id="IPR007754">
    <property type="entry name" value="GlcNAc_II"/>
</dbReference>
<dbReference type="GO" id="GO:0000139">
    <property type="term" value="C:Golgi membrane"/>
    <property type="evidence" value="ECO:0007669"/>
    <property type="project" value="UniProtKB-SubCell"/>
</dbReference>
<comment type="similarity">
    <text evidence="4">Belongs to the glycosyltransferase 16 (GT16) protein family.</text>
</comment>
<evidence type="ECO:0000256" key="17">
    <source>
        <dbReference type="ARBA" id="ARBA00023211"/>
    </source>
</evidence>
<evidence type="ECO:0000313" key="27">
    <source>
        <dbReference type="Proteomes" id="UP000274131"/>
    </source>
</evidence>
<dbReference type="WBParaSite" id="EVEC_0000004701-mRNA-1">
    <property type="protein sequence ID" value="EVEC_0000004701-mRNA-1"/>
    <property type="gene ID" value="EVEC_0000004701"/>
</dbReference>
<evidence type="ECO:0000256" key="18">
    <source>
        <dbReference type="ARBA" id="ARBA00029663"/>
    </source>
</evidence>
<keyword evidence="15 25" id="KW-1015">Disulfide bond</keyword>
<proteinExistence type="inferred from homology"/>
<comment type="subcellular location">
    <subcellularLocation>
        <location evidence="2">Golgi apparatus membrane</location>
        <topology evidence="2">Single-pass type II membrane protein</topology>
    </subcellularLocation>
</comment>
<sequence length="596" mass="69916">MYINQLHTTISRSNNTVQQMLTRRKQIKSNWKLEGRVGKRRGSIQKYCSAIASNIKIAICYFFNIETLTAILSTNKTELPFSSQDITRTVKYLNSRYKVLNVDKFGPLNSTKFVIVVQIFLLSFDQWQSLETEIVHDRVNYLNYLIDSLRNCEEIDKALVIFSHDCLLSQINLLIKEIKFCNVSVHLRCSFLNNIYCLTLYKFFSRLAFSKFIQQKLFNQNLVMQIFYPYSIQWYRDCFPGPDSGNCILQGNESNLKAQIVLTDLTETCHCCCLFILLFSSEKVRRSGIQGQYGRHRDAKLAQIKHHWWWKVLKFYKFSEFYKRHTMNYVFDNIMKKFGLLNTPLLILEEDHYVSPDLLYMMDLITKQKQKHVWNTIIAEMTTTKYCLQCQVIVLGHYREIERKPSQLGRHLWYSSDHNIGMVFDRTAWSQVKNFFYSLTALKETFYCLFLQTLVFCEYDDYNWDWSLMRVNQECFRSKWETITVTLPRVMHIGDCGVHTQRCGTQNSSQEVIRMYYDILPELFPKTLVVAEKPAILKEPSAPNGGWSDIRDHQLCLQNSIAYSLTVSISNQGLVITRGNINVQVKSEVGVQCTDC</sequence>
<dbReference type="GO" id="GO:0006487">
    <property type="term" value="P:protein N-linked glycosylation"/>
    <property type="evidence" value="ECO:0007669"/>
    <property type="project" value="TreeGrafter"/>
</dbReference>
<dbReference type="GO" id="GO:0046872">
    <property type="term" value="F:metal ion binding"/>
    <property type="evidence" value="ECO:0007669"/>
    <property type="project" value="UniProtKB-KW"/>
</dbReference>
<feature type="disulfide bond" evidence="25">
    <location>
        <begin position="496"/>
        <end position="503"/>
    </location>
</feature>
<protein>
    <recommendedName>
        <fullName evidence="6">Alpha-1,6-mannosyl-glycoprotein 2-beta-N-acetylglucosaminyltransferase</fullName>
        <ecNumber evidence="5">2.4.1.143</ecNumber>
    </recommendedName>
    <alternativeName>
        <fullName evidence="21">Beta-1,2-N-acetylglucosaminyltransferase II</fullName>
    </alternativeName>
    <alternativeName>
        <fullName evidence="20">GlcNAc-T II</fullName>
    </alternativeName>
    <alternativeName>
        <fullName evidence="19">Mannoside acetylglucosaminyltransferase 2</fullName>
    </alternativeName>
    <alternativeName>
        <fullName evidence="18">N-glycosyl-oligosaccharide-glycoprotein N-acetylglucosaminyltransferase II</fullName>
    </alternativeName>
</protein>
<comment type="cofactor">
    <cofactor evidence="1 24">
        <name>Mn(2+)</name>
        <dbReference type="ChEBI" id="CHEBI:29035"/>
    </cofactor>
</comment>
<dbReference type="PANTHER" id="PTHR12871:SF0">
    <property type="entry name" value="ALPHA-1,6-MANNOSYL-GLYCOPROTEIN 2-BETA-N-ACETYLGLUCOSAMINYLTRANSFERASE"/>
    <property type="match status" value="1"/>
</dbReference>
<evidence type="ECO:0000256" key="8">
    <source>
        <dbReference type="ARBA" id="ARBA00022679"/>
    </source>
</evidence>
<evidence type="ECO:0000256" key="15">
    <source>
        <dbReference type="ARBA" id="ARBA00023157"/>
    </source>
</evidence>
<keyword evidence="16" id="KW-0325">Glycoprotein</keyword>
<evidence type="ECO:0000313" key="28">
    <source>
        <dbReference type="WBParaSite" id="EVEC_0000004701-mRNA-1"/>
    </source>
</evidence>
<evidence type="ECO:0000256" key="9">
    <source>
        <dbReference type="ARBA" id="ARBA00022692"/>
    </source>
</evidence>
<evidence type="ECO:0000313" key="26">
    <source>
        <dbReference type="EMBL" id="VDD84892.1"/>
    </source>
</evidence>
<evidence type="ECO:0000256" key="21">
    <source>
        <dbReference type="ARBA" id="ARBA00032915"/>
    </source>
</evidence>
<evidence type="ECO:0000256" key="2">
    <source>
        <dbReference type="ARBA" id="ARBA00004323"/>
    </source>
</evidence>
<feature type="binding site" evidence="24">
    <location>
        <position position="492"/>
    </location>
    <ligand>
        <name>Mn(2+)</name>
        <dbReference type="ChEBI" id="CHEBI:29035"/>
    </ligand>
</feature>
<comment type="catalytic activity">
    <reaction evidence="22">
        <text>an N(4)-{beta-D-GlcNAc-(1-&gt;2)-alpha-D-Man-(1-&gt;3)-[alpha-D-Man-(1-&gt;6)]-beta-D-Man-(1-&gt;4)-beta-D-GlcNAc-(1-&gt;4)-beta-D-GlcNAc}-L-asparaginyl-[protein] + UDP-N-acetyl-alpha-D-glucosamine = N(4)-{beta-D-GlcNAc-(1-&gt;2)-alpha-D-Man-(1-&gt;3)-[beta-D-GlcNAc-(1-&gt;2)-alpha-D-Man-(1-&gt;6)]-beta-D-Man-(1-&gt;4)-beta-D-GlcNAc-(1-&gt;4)-beta-D-GlcNAc}-L-asparaginyl-[protein] + UDP + H(+)</text>
        <dbReference type="Rhea" id="RHEA:12941"/>
        <dbReference type="Rhea" id="RHEA-COMP:13526"/>
        <dbReference type="Rhea" id="RHEA-COMP:14369"/>
        <dbReference type="ChEBI" id="CHEBI:15378"/>
        <dbReference type="ChEBI" id="CHEBI:57705"/>
        <dbReference type="ChEBI" id="CHEBI:58223"/>
        <dbReference type="ChEBI" id="CHEBI:60615"/>
        <dbReference type="ChEBI" id="CHEBI:60651"/>
        <dbReference type="EC" id="2.4.1.143"/>
    </reaction>
</comment>
<keyword evidence="9" id="KW-0812">Transmembrane</keyword>
<dbReference type="Proteomes" id="UP000274131">
    <property type="component" value="Unassembled WGS sequence"/>
</dbReference>
<evidence type="ECO:0000256" key="6">
    <source>
        <dbReference type="ARBA" id="ARBA00014817"/>
    </source>
</evidence>
<keyword evidence="13" id="KW-0333">Golgi apparatus</keyword>
<evidence type="ECO:0000256" key="22">
    <source>
        <dbReference type="ARBA" id="ARBA00093257"/>
    </source>
</evidence>
<keyword evidence="8" id="KW-0808">Transferase</keyword>
<feature type="binding site" evidence="23">
    <location>
        <begin position="118"/>
        <end position="138"/>
    </location>
    <ligand>
        <name>substrate</name>
    </ligand>
</feature>
<comment type="pathway">
    <text evidence="3">Protein modification; protein glycosylation.</text>
</comment>
<accession>A0A0N4USH0</accession>
<evidence type="ECO:0000256" key="24">
    <source>
        <dbReference type="PIRSR" id="PIRSR607754-2"/>
    </source>
</evidence>